<evidence type="ECO:0000313" key="2">
    <source>
        <dbReference type="Proteomes" id="UP001055811"/>
    </source>
</evidence>
<accession>A0ACB9DTL3</accession>
<protein>
    <submittedName>
        <fullName evidence="1">Uncharacterized protein</fullName>
    </submittedName>
</protein>
<evidence type="ECO:0000313" key="1">
    <source>
        <dbReference type="EMBL" id="KAI3749561.1"/>
    </source>
</evidence>
<dbReference type="Proteomes" id="UP001055811">
    <property type="component" value="Linkage Group LG04"/>
</dbReference>
<reference evidence="2" key="1">
    <citation type="journal article" date="2022" name="Mol. Ecol. Resour.">
        <title>The genomes of chicory, endive, great burdock and yacon provide insights into Asteraceae palaeo-polyploidization history and plant inulin production.</title>
        <authorList>
            <person name="Fan W."/>
            <person name="Wang S."/>
            <person name="Wang H."/>
            <person name="Wang A."/>
            <person name="Jiang F."/>
            <person name="Liu H."/>
            <person name="Zhao H."/>
            <person name="Xu D."/>
            <person name="Zhang Y."/>
        </authorList>
    </citation>
    <scope>NUCLEOTIDE SEQUENCE [LARGE SCALE GENOMIC DNA]</scope>
    <source>
        <strain evidence="2">cv. Punajuju</strain>
    </source>
</reference>
<organism evidence="1 2">
    <name type="scientific">Cichorium intybus</name>
    <name type="common">Chicory</name>
    <dbReference type="NCBI Taxonomy" id="13427"/>
    <lineage>
        <taxon>Eukaryota</taxon>
        <taxon>Viridiplantae</taxon>
        <taxon>Streptophyta</taxon>
        <taxon>Embryophyta</taxon>
        <taxon>Tracheophyta</taxon>
        <taxon>Spermatophyta</taxon>
        <taxon>Magnoliopsida</taxon>
        <taxon>eudicotyledons</taxon>
        <taxon>Gunneridae</taxon>
        <taxon>Pentapetalae</taxon>
        <taxon>asterids</taxon>
        <taxon>campanulids</taxon>
        <taxon>Asterales</taxon>
        <taxon>Asteraceae</taxon>
        <taxon>Cichorioideae</taxon>
        <taxon>Cichorieae</taxon>
        <taxon>Cichoriinae</taxon>
        <taxon>Cichorium</taxon>
    </lineage>
</organism>
<comment type="caution">
    <text evidence="1">The sequence shown here is derived from an EMBL/GenBank/DDBJ whole genome shotgun (WGS) entry which is preliminary data.</text>
</comment>
<dbReference type="EMBL" id="CM042012">
    <property type="protein sequence ID" value="KAI3749561.1"/>
    <property type="molecule type" value="Genomic_DNA"/>
</dbReference>
<gene>
    <name evidence="1" type="ORF">L2E82_20175</name>
</gene>
<reference evidence="1 2" key="2">
    <citation type="journal article" date="2022" name="Mol. Ecol. Resour.">
        <title>The genomes of chicory, endive, great burdock and yacon provide insights into Asteraceae paleo-polyploidization history and plant inulin production.</title>
        <authorList>
            <person name="Fan W."/>
            <person name="Wang S."/>
            <person name="Wang H."/>
            <person name="Wang A."/>
            <person name="Jiang F."/>
            <person name="Liu H."/>
            <person name="Zhao H."/>
            <person name="Xu D."/>
            <person name="Zhang Y."/>
        </authorList>
    </citation>
    <scope>NUCLEOTIDE SEQUENCE [LARGE SCALE GENOMIC DNA]</scope>
    <source>
        <strain evidence="2">cv. Punajuju</strain>
        <tissue evidence="1">Leaves</tissue>
    </source>
</reference>
<keyword evidence="2" id="KW-1185">Reference proteome</keyword>
<name>A0ACB9DTL3_CICIN</name>
<sequence length="377" mass="41732">MGCFLGCFGSSKDRKRRKQRYKVIPRDQNHKVQNLVQADVALVPSIHDKPSNSLPESRGKNEEPLSLSTRKKVTFDTNVTTYEHVQVYDSTESLLEKNENGEMFPKSPQTHSDSDIVNAVSYPPNYRYGNCIESDDEVEDSDHEDEDDEEDDYDYEDEDGIICQEVWSEAIPVPPAPVPSTESSSLVDKVGSNSNARDRSAYVIPVLNPVKNLSQWKALKSKETPPLKPLNLRQQKENSSLNSAPPAVDSSLSNWLVNTPNNKGIGSHNSGIEPVSSGKSSTTTSIEDRPILGALTVDELKQFSASSCTPTPRKSPSRSPDDMPIIGSVGSYWSSTPSYKGIPNTTSKYREDKKVNWHNTPFETRLERALNGGVAEA</sequence>
<proteinExistence type="predicted"/>